<keyword evidence="1" id="KW-0560">Oxidoreductase</keyword>
<keyword evidence="2" id="KW-1185">Reference proteome</keyword>
<comment type="caution">
    <text evidence="1">The sequence shown here is derived from an EMBL/GenBank/DDBJ whole genome shotgun (WGS) entry which is preliminary data.</text>
</comment>
<evidence type="ECO:0000313" key="2">
    <source>
        <dbReference type="Proteomes" id="UP001145114"/>
    </source>
</evidence>
<dbReference type="Proteomes" id="UP001145114">
    <property type="component" value="Unassembled WGS sequence"/>
</dbReference>
<evidence type="ECO:0000313" key="1">
    <source>
        <dbReference type="EMBL" id="KAJ1676730.1"/>
    </source>
</evidence>
<dbReference type="EC" id="1.15.1.1" evidence="1"/>
<gene>
    <name evidence="1" type="primary">SOD1</name>
    <name evidence="1" type="ORF">EV182_007604</name>
</gene>
<organism evidence="1 2">
    <name type="scientific">Spiromyces aspiralis</name>
    <dbReference type="NCBI Taxonomy" id="68401"/>
    <lineage>
        <taxon>Eukaryota</taxon>
        <taxon>Fungi</taxon>
        <taxon>Fungi incertae sedis</taxon>
        <taxon>Zoopagomycota</taxon>
        <taxon>Kickxellomycotina</taxon>
        <taxon>Kickxellomycetes</taxon>
        <taxon>Kickxellales</taxon>
        <taxon>Kickxellaceae</taxon>
        <taxon>Spiromyces</taxon>
    </lineage>
</organism>
<protein>
    <submittedName>
        <fullName evidence="1">Superoxide dismutase [Cu-Zn]</fullName>
        <ecNumber evidence="1">1.15.1.1</ecNumber>
    </submittedName>
</protein>
<sequence length="155" mass="16132">MAQAVAILLRNSVPTGTVFFTQASADSPVKIEGALENLTPGEHAFHVHEFGDNTNGCTSAGPHFNPHKKAHGAPTDEERHAGDFGNIVADSNGIAKLSFEDKIATLYGPDSIIGRSIVIHDGVDDLGKGGTQASLENGNAGGRFACGIIGIRQTQ</sequence>
<accession>A0ACC1HJH7</accession>
<proteinExistence type="predicted"/>
<dbReference type="EMBL" id="JAMZIH010003590">
    <property type="protein sequence ID" value="KAJ1676730.1"/>
    <property type="molecule type" value="Genomic_DNA"/>
</dbReference>
<reference evidence="1" key="1">
    <citation type="submission" date="2022-06" db="EMBL/GenBank/DDBJ databases">
        <title>Phylogenomic reconstructions and comparative analyses of Kickxellomycotina fungi.</title>
        <authorList>
            <person name="Reynolds N.K."/>
            <person name="Stajich J.E."/>
            <person name="Barry K."/>
            <person name="Grigoriev I.V."/>
            <person name="Crous P."/>
            <person name="Smith M.E."/>
        </authorList>
    </citation>
    <scope>NUCLEOTIDE SEQUENCE</scope>
    <source>
        <strain evidence="1">RSA 2271</strain>
    </source>
</reference>
<name>A0ACC1HJH7_9FUNG</name>